<dbReference type="Pfam" id="PF07872">
    <property type="entry name" value="DUF1659"/>
    <property type="match status" value="1"/>
</dbReference>
<dbReference type="Proteomes" id="UP000234748">
    <property type="component" value="Unassembled WGS sequence"/>
</dbReference>
<protein>
    <recommendedName>
        <fullName evidence="1">DUF1659 domain-containing protein</fullName>
    </recommendedName>
</protein>
<sequence length="72" mass="7739">MANQTLITSSLQYSVQAGLNDKNEPIFKKKTLPNVKPAATPDQLQQTAQALAGLGKFPLADVTREDVQSINA</sequence>
<evidence type="ECO:0000313" key="2">
    <source>
        <dbReference type="EMBL" id="PLT28584.1"/>
    </source>
</evidence>
<dbReference type="OrthoDB" id="48766at2"/>
<gene>
    <name evidence="2" type="ORF">CUU66_18045</name>
</gene>
<keyword evidence="3" id="KW-1185">Reference proteome</keyword>
<dbReference type="EMBL" id="PGUY01000057">
    <property type="protein sequence ID" value="PLT28584.1"/>
    <property type="molecule type" value="Genomic_DNA"/>
</dbReference>
<organism evidence="2 3">
    <name type="scientific">Peribacillus deserti</name>
    <dbReference type="NCBI Taxonomy" id="673318"/>
    <lineage>
        <taxon>Bacteria</taxon>
        <taxon>Bacillati</taxon>
        <taxon>Bacillota</taxon>
        <taxon>Bacilli</taxon>
        <taxon>Bacillales</taxon>
        <taxon>Bacillaceae</taxon>
        <taxon>Peribacillus</taxon>
    </lineage>
</organism>
<evidence type="ECO:0000259" key="1">
    <source>
        <dbReference type="Pfam" id="PF07872"/>
    </source>
</evidence>
<dbReference type="RefSeq" id="WP_101644734.1">
    <property type="nucleotide sequence ID" value="NZ_PGUY01000057.1"/>
</dbReference>
<comment type="caution">
    <text evidence="2">The sequence shown here is derived from an EMBL/GenBank/DDBJ whole genome shotgun (WGS) entry which is preliminary data.</text>
</comment>
<dbReference type="InterPro" id="IPR012454">
    <property type="entry name" value="DUF1659"/>
</dbReference>
<dbReference type="AlphaFoldDB" id="A0A2N5M2I6"/>
<feature type="domain" description="DUF1659" evidence="1">
    <location>
        <begin position="2"/>
        <end position="71"/>
    </location>
</feature>
<proteinExistence type="predicted"/>
<accession>A0A2N5M2I6</accession>
<reference evidence="2 3" key="1">
    <citation type="submission" date="2017-11" db="EMBL/GenBank/DDBJ databases">
        <title>Comparitive Functional Genomics of Dry Heat Resistant strains isolated from the Viking Spacecraft.</title>
        <authorList>
            <person name="Seuylemezian A."/>
            <person name="Cooper K."/>
            <person name="Vaishampayan P."/>
        </authorList>
    </citation>
    <scope>NUCLEOTIDE SEQUENCE [LARGE SCALE GENOMIC DNA]</scope>
    <source>
        <strain evidence="2 3">V1-29</strain>
    </source>
</reference>
<evidence type="ECO:0000313" key="3">
    <source>
        <dbReference type="Proteomes" id="UP000234748"/>
    </source>
</evidence>
<name>A0A2N5M2I6_9BACI</name>